<proteinExistence type="predicted"/>
<evidence type="ECO:0000313" key="1">
    <source>
        <dbReference type="EMBL" id="AVO25328.1"/>
    </source>
</evidence>
<accession>A0A2P1JYA7</accession>
<evidence type="ECO:0000313" key="2">
    <source>
        <dbReference type="Proteomes" id="UP000240261"/>
    </source>
</evidence>
<gene>
    <name evidence="1" type="primary">89</name>
    <name evidence="1" type="ORF">PBI_GRAVY_89</name>
</gene>
<sequence>MEIWTPLREFPNYVINSDGILKQVDTGTIKTNRTNNYGDLIVNLYREGRPYTRKVSLLVAEAYLGEPRNEAFNSVIHLNGDRSDCAAINLAWRPRWFVVNYNHMFEKPPINVSVRIKQTGEIFGTLREACVKYGMVEAAAFLCAQDGTSVFPTNYILEIL</sequence>
<dbReference type="EMBL" id="MG962368">
    <property type="protein sequence ID" value="AVO25328.1"/>
    <property type="molecule type" value="Genomic_DNA"/>
</dbReference>
<dbReference type="Proteomes" id="UP000240261">
    <property type="component" value="Segment"/>
</dbReference>
<keyword evidence="1" id="KW-0255">Endonuclease</keyword>
<dbReference type="GO" id="GO:0004519">
    <property type="term" value="F:endonuclease activity"/>
    <property type="evidence" value="ECO:0007669"/>
    <property type="project" value="UniProtKB-KW"/>
</dbReference>
<protein>
    <submittedName>
        <fullName evidence="1">HNH endonuclease</fullName>
    </submittedName>
</protein>
<keyword evidence="1" id="KW-0540">Nuclease</keyword>
<name>A0A2P1JYA7_9CAUD</name>
<dbReference type="InterPro" id="IPR044925">
    <property type="entry name" value="His-Me_finger_sf"/>
</dbReference>
<dbReference type="SUPFAM" id="SSF54060">
    <property type="entry name" value="His-Me finger endonucleases"/>
    <property type="match status" value="1"/>
</dbReference>
<organism evidence="1 2">
    <name type="scientific">Gordonia phage Gravy</name>
    <dbReference type="NCBI Taxonomy" id="2094133"/>
    <lineage>
        <taxon>Viruses</taxon>
        <taxon>Duplodnaviria</taxon>
        <taxon>Heunggongvirae</taxon>
        <taxon>Uroviricota</taxon>
        <taxon>Caudoviricetes</taxon>
        <taxon>Deejayvirinae</taxon>
        <taxon>Tanisvirus</taxon>
        <taxon>Tanisvirus tanis</taxon>
    </lineage>
</organism>
<reference evidence="1 2" key="1">
    <citation type="submission" date="2018-02" db="EMBL/GenBank/DDBJ databases">
        <authorList>
            <person name="Aull H.G."/>
            <person name="Garlena R.A."/>
            <person name="Russell D.A."/>
            <person name="Pop W.H."/>
            <person name="Jacobs-Sera D."/>
            <person name="Hatfull G.F."/>
        </authorList>
    </citation>
    <scope>NUCLEOTIDE SEQUENCE [LARGE SCALE GENOMIC DNA]</scope>
</reference>
<dbReference type="Gene3D" id="3.90.75.20">
    <property type="match status" value="1"/>
</dbReference>
<keyword evidence="1" id="KW-0378">Hydrolase</keyword>